<feature type="compositionally biased region" description="Low complexity" evidence="2">
    <location>
        <begin position="530"/>
        <end position="544"/>
    </location>
</feature>
<proteinExistence type="predicted"/>
<protein>
    <submittedName>
        <fullName evidence="3">Uncharacterized protein</fullName>
    </submittedName>
</protein>
<feature type="compositionally biased region" description="Polar residues" evidence="2">
    <location>
        <begin position="1143"/>
        <end position="1166"/>
    </location>
</feature>
<gene>
    <name evidence="3" type="ORF">GFSPODELE1_LOCUS6075</name>
</gene>
<feature type="compositionally biased region" description="Low complexity" evidence="2">
    <location>
        <begin position="729"/>
        <end position="750"/>
    </location>
</feature>
<evidence type="ECO:0000256" key="1">
    <source>
        <dbReference type="SAM" id="Coils"/>
    </source>
</evidence>
<feature type="region of interest" description="Disordered" evidence="2">
    <location>
        <begin position="136"/>
        <end position="168"/>
    </location>
</feature>
<feature type="compositionally biased region" description="Low complexity" evidence="2">
    <location>
        <begin position="64"/>
        <end position="76"/>
    </location>
</feature>
<dbReference type="EMBL" id="OZ037947">
    <property type="protein sequence ID" value="CAL1706853.1"/>
    <property type="molecule type" value="Genomic_DNA"/>
</dbReference>
<organism evidence="3 4">
    <name type="scientific">Somion occarium</name>
    <dbReference type="NCBI Taxonomy" id="3059160"/>
    <lineage>
        <taxon>Eukaryota</taxon>
        <taxon>Fungi</taxon>
        <taxon>Dikarya</taxon>
        <taxon>Basidiomycota</taxon>
        <taxon>Agaricomycotina</taxon>
        <taxon>Agaricomycetes</taxon>
        <taxon>Polyporales</taxon>
        <taxon>Cerrenaceae</taxon>
        <taxon>Somion</taxon>
    </lineage>
</organism>
<feature type="compositionally biased region" description="Basic and acidic residues" evidence="2">
    <location>
        <begin position="832"/>
        <end position="847"/>
    </location>
</feature>
<evidence type="ECO:0000256" key="2">
    <source>
        <dbReference type="SAM" id="MobiDB-lite"/>
    </source>
</evidence>
<sequence>MQTQSSAASATSSQCLLPADFTFSTIGKPPSLLRRLTDQPVDVGRSPSPLSQKPVKDKPSPAISSSGNSPALSSLSERLGNQSNKVESLPLAGVSVNTERATFGVPGRAAALVPNLSSGSARRSLPISTLAASTPLAPQSDSIHSGQSLPSVQQPSYPSTYMPSQLAPDAGVTQPFAAQSADTMEIDASAMAPVARVPSPSHSSNIVPHVTADDLYAKLASLANERTAWDDIRHHFQRCRDEREELLRRHDETVRAAQREKEQADRVLDAAEAAFKLVESLRDKQEQRWEQEKLLAERAYAETLRQQQQDTAKVKIRPSTQTIEVPSAPSVSQRPSSQVQSPPPASTATGSAPANPTATGSTHSYSSPSTAPSTTTVAVRQMSPTGLKADIPAKPVIAEVKSHGSIPTQETPEQPQKREELERLQAEKKAQIQARKRKEQAEEGARIRALRATGGSTTMESKEDGKNATPAKSKSATPLPSVIPSQAPHGALSLNVQRLGAVTQSIAPTAVVSNSVQIASPIVQSPTVMTSSSTASVTSASASSHDGTRMKMKKLLPISTSVTSASTSQPQSPVEPKTPATNAPTSKVTMAAKAAAANLPPKPPPLGPPLKKASTSPSDSRSSAQIAMPIPRPQATTKPDSATASPNVRVKQEPLPDVLLSCPKTTQGKQPAQTLSTAPELKVAPSTSSISYISNQTTQIPPQNAQQNKRATQPASDFNVRDRDRSGRDSGPSSVAEASTSISSNSAAPSGPKTITISGAMKVEASSSGTKQLQQKRQKQPQQQRKQIHQPASNLPRSTAIKANDDNAEPTRHPPPPSMHAAIELDPWMNDPRFEGGGRREPWRSPERSPSPPRRSPAHDHYSLGSASGPATRSRAPRRGRADHYSPPASPDQRSLEYSPNAEANRKRPRDSDLDWSTSEQPPRRARVSGPTAKSPDWGAPSQYRQSLADSRDLARTPPMPPVEDYPRGPAGYGFDPAPAPSYMWSAGRSDNVGQYPAESQHPYHQYADAGPDGRDYPRYGYDTYAKMAPSADYVPQSIDGTYTTSDHWKTTSGPSQVTQDRQPSGRNRGGESSRSQQQGGESKQRQQEPNLLFRMSEPQPGAGNAQLVSRSSRNEGSAKSGGRGSRGRGSAPRRGGSRTTSKPNAQQNSGGSNKSLSARLNSGTSLEARLSG</sequence>
<reference evidence="4" key="1">
    <citation type="submission" date="2024-04" db="EMBL/GenBank/DDBJ databases">
        <authorList>
            <person name="Shaw F."/>
            <person name="Minotto A."/>
        </authorList>
    </citation>
    <scope>NUCLEOTIDE SEQUENCE [LARGE SCALE GENOMIC DNA]</scope>
</reference>
<name>A0ABP1DIJ9_9APHY</name>
<evidence type="ECO:0000313" key="3">
    <source>
        <dbReference type="EMBL" id="CAL1706853.1"/>
    </source>
</evidence>
<feature type="compositionally biased region" description="Basic and acidic residues" evidence="2">
    <location>
        <begin position="719"/>
        <end position="728"/>
    </location>
</feature>
<feature type="compositionally biased region" description="Basic and acidic residues" evidence="2">
    <location>
        <begin position="904"/>
        <end position="913"/>
    </location>
</feature>
<keyword evidence="1" id="KW-0175">Coiled coil</keyword>
<feature type="compositionally biased region" description="Basic and acidic residues" evidence="2">
    <location>
        <begin position="415"/>
        <end position="430"/>
    </location>
</feature>
<accession>A0ABP1DIJ9</accession>
<feature type="compositionally biased region" description="Low complexity" evidence="2">
    <location>
        <begin position="609"/>
        <end position="623"/>
    </location>
</feature>
<dbReference type="Proteomes" id="UP001497453">
    <property type="component" value="Chromosome 4"/>
</dbReference>
<feature type="region of interest" description="Disordered" evidence="2">
    <location>
        <begin position="308"/>
        <end position="481"/>
    </location>
</feature>
<feature type="coiled-coil region" evidence="1">
    <location>
        <begin position="240"/>
        <end position="288"/>
    </location>
</feature>
<feature type="compositionally biased region" description="Polar residues" evidence="2">
    <location>
        <begin position="136"/>
        <end position="163"/>
    </location>
</feature>
<feature type="region of interest" description="Disordered" evidence="2">
    <location>
        <begin position="597"/>
        <end position="684"/>
    </location>
</feature>
<feature type="region of interest" description="Disordered" evidence="2">
    <location>
        <begin position="994"/>
        <end position="1015"/>
    </location>
</feature>
<feature type="compositionally biased region" description="Polar residues" evidence="2">
    <location>
        <begin position="405"/>
        <end position="414"/>
    </location>
</feature>
<feature type="compositionally biased region" description="Basic and acidic residues" evidence="2">
    <location>
        <begin position="803"/>
        <end position="812"/>
    </location>
</feature>
<feature type="compositionally biased region" description="Low complexity" evidence="2">
    <location>
        <begin position="1065"/>
        <end position="1082"/>
    </location>
</feature>
<feature type="compositionally biased region" description="Low complexity" evidence="2">
    <location>
        <begin position="1129"/>
        <end position="1142"/>
    </location>
</feature>
<feature type="region of interest" description="Disordered" evidence="2">
    <location>
        <begin position="1029"/>
        <end position="1173"/>
    </location>
</feature>
<feature type="region of interest" description="Disordered" evidence="2">
    <location>
        <begin position="23"/>
        <end position="84"/>
    </location>
</feature>
<feature type="region of interest" description="Disordered" evidence="2">
    <location>
        <begin position="699"/>
        <end position="979"/>
    </location>
</feature>
<feature type="compositionally biased region" description="Polar residues" evidence="2">
    <location>
        <begin position="1039"/>
        <end position="1063"/>
    </location>
</feature>
<evidence type="ECO:0000313" key="4">
    <source>
        <dbReference type="Proteomes" id="UP001497453"/>
    </source>
</evidence>
<feature type="compositionally biased region" description="Low complexity" evidence="2">
    <location>
        <begin position="325"/>
        <end position="376"/>
    </location>
</feature>
<feature type="compositionally biased region" description="Polar residues" evidence="2">
    <location>
        <begin position="558"/>
        <end position="572"/>
    </location>
</feature>
<feature type="compositionally biased region" description="Polar residues" evidence="2">
    <location>
        <begin position="634"/>
        <end position="646"/>
    </location>
</feature>
<feature type="region of interest" description="Disordered" evidence="2">
    <location>
        <begin position="527"/>
        <end position="584"/>
    </location>
</feature>
<feature type="compositionally biased region" description="Polar residues" evidence="2">
    <location>
        <begin position="663"/>
        <end position="677"/>
    </location>
</feature>
<keyword evidence="4" id="KW-1185">Reference proteome</keyword>
<feature type="compositionally biased region" description="Polar residues" evidence="2">
    <location>
        <begin position="1107"/>
        <end position="1116"/>
    </location>
</feature>
<feature type="compositionally biased region" description="Polar residues" evidence="2">
    <location>
        <begin position="699"/>
        <end position="716"/>
    </location>
</feature>